<sequence>MPVASVARLGRALSKASSQSFSFSKCNQAFMAEITTDILTSSDQVRPGGQGEVNPLTSGQNCCRYGECVEHKDHLYAS</sequence>
<comment type="caution">
    <text evidence="1">The sequence shown here is derived from an EMBL/GenBank/DDBJ whole genome shotgun (WGS) entry which is preliminary data.</text>
</comment>
<dbReference type="AlphaFoldDB" id="A0A6A3H853"/>
<protein>
    <submittedName>
        <fullName evidence="1">Uncharacterized protein</fullName>
    </submittedName>
</protein>
<reference evidence="1 2" key="1">
    <citation type="submission" date="2018-09" db="EMBL/GenBank/DDBJ databases">
        <title>Genomic investigation of the strawberry pathogen Phytophthora fragariae indicates pathogenicity is determined by transcriptional variation in three key races.</title>
        <authorList>
            <person name="Adams T.M."/>
            <person name="Armitage A.D."/>
            <person name="Sobczyk M.K."/>
            <person name="Bates H.J."/>
            <person name="Dunwell J.M."/>
            <person name="Nellist C.F."/>
            <person name="Harrison R.J."/>
        </authorList>
    </citation>
    <scope>NUCLEOTIDE SEQUENCE [LARGE SCALE GENOMIC DNA]</scope>
    <source>
        <strain evidence="1 2">SCRP245</strain>
    </source>
</reference>
<evidence type="ECO:0000313" key="2">
    <source>
        <dbReference type="Proteomes" id="UP000460718"/>
    </source>
</evidence>
<evidence type="ECO:0000313" key="1">
    <source>
        <dbReference type="EMBL" id="KAE8965849.1"/>
    </source>
</evidence>
<name>A0A6A3H853_9STRA</name>
<proteinExistence type="predicted"/>
<organism evidence="1 2">
    <name type="scientific">Phytophthora fragariae</name>
    <dbReference type="NCBI Taxonomy" id="53985"/>
    <lineage>
        <taxon>Eukaryota</taxon>
        <taxon>Sar</taxon>
        <taxon>Stramenopiles</taxon>
        <taxon>Oomycota</taxon>
        <taxon>Peronosporomycetes</taxon>
        <taxon>Peronosporales</taxon>
        <taxon>Peronosporaceae</taxon>
        <taxon>Phytophthora</taxon>
    </lineage>
</organism>
<accession>A0A6A3H853</accession>
<dbReference type="Proteomes" id="UP000460718">
    <property type="component" value="Unassembled WGS sequence"/>
</dbReference>
<dbReference type="EMBL" id="QXFW01004405">
    <property type="protein sequence ID" value="KAE8965849.1"/>
    <property type="molecule type" value="Genomic_DNA"/>
</dbReference>
<gene>
    <name evidence="1" type="ORF">PF011_g28141</name>
</gene>